<accession>A0A1I6GRK0</accession>
<dbReference type="Proteomes" id="UP000199478">
    <property type="component" value="Unassembled WGS sequence"/>
</dbReference>
<protein>
    <submittedName>
        <fullName evidence="1">Uncharacterized protein</fullName>
    </submittedName>
</protein>
<name>A0A1I6GRK0_9RHOB</name>
<evidence type="ECO:0000313" key="2">
    <source>
        <dbReference type="Proteomes" id="UP000199478"/>
    </source>
</evidence>
<dbReference type="Pfam" id="PF21813">
    <property type="entry name" value="DUF6882"/>
    <property type="match status" value="1"/>
</dbReference>
<keyword evidence="2" id="KW-1185">Reference proteome</keyword>
<reference evidence="2" key="1">
    <citation type="submission" date="2016-10" db="EMBL/GenBank/DDBJ databases">
        <authorList>
            <person name="Varghese N."/>
            <person name="Submissions S."/>
        </authorList>
    </citation>
    <scope>NUCLEOTIDE SEQUENCE [LARGE SCALE GENOMIC DNA]</scope>
    <source>
        <strain evidence="2">DSM 26879</strain>
    </source>
</reference>
<dbReference type="RefSeq" id="WP_090199628.1">
    <property type="nucleotide sequence ID" value="NZ_FOYP01000001.1"/>
</dbReference>
<dbReference type="STRING" id="390270.SAMN04488005_2073"/>
<dbReference type="EMBL" id="FOYP01000001">
    <property type="protein sequence ID" value="SFR44808.1"/>
    <property type="molecule type" value="Genomic_DNA"/>
</dbReference>
<dbReference type="OrthoDB" id="7826467at2"/>
<proteinExistence type="predicted"/>
<dbReference type="InterPro" id="IPR049249">
    <property type="entry name" value="DUF6882"/>
</dbReference>
<sequence>MTRWNPVHWFKPKAAPAEAANDACKNWGEYKGTGIWWICPDCDAPHEVTDQAFFDEVQNACADISESTRKMYDDFYFNSDGGRWDIDPDNGLFIKTAPDGRKASGRYAVVGSWNEKTHSWLWSWEMDESWMPRAAIEHAQYLLDAGREKEWEITSARHLLVNAHETWHLTNLAAKIAGFQGTYRAKVNDLNHHYFIIDRLAWDPLQ</sequence>
<dbReference type="AlphaFoldDB" id="A0A1I6GRK0"/>
<organism evidence="1 2">
    <name type="scientific">Yoonia tamlensis</name>
    <dbReference type="NCBI Taxonomy" id="390270"/>
    <lineage>
        <taxon>Bacteria</taxon>
        <taxon>Pseudomonadati</taxon>
        <taxon>Pseudomonadota</taxon>
        <taxon>Alphaproteobacteria</taxon>
        <taxon>Rhodobacterales</taxon>
        <taxon>Paracoccaceae</taxon>
        <taxon>Yoonia</taxon>
    </lineage>
</organism>
<evidence type="ECO:0000313" key="1">
    <source>
        <dbReference type="EMBL" id="SFR44808.1"/>
    </source>
</evidence>
<gene>
    <name evidence="1" type="ORF">SAMN04488005_2073</name>
</gene>